<name>A0A8E0WW13_9SPHN</name>
<keyword evidence="3 6" id="KW-0479">Metal-binding</keyword>
<dbReference type="InterPro" id="IPR005000">
    <property type="entry name" value="Aldolase/citrate-lyase_domain"/>
</dbReference>
<gene>
    <name evidence="8" type="ORF">AL00_00245</name>
</gene>
<dbReference type="GO" id="GO:0006107">
    <property type="term" value="P:oxaloacetate metabolic process"/>
    <property type="evidence" value="ECO:0007669"/>
    <property type="project" value="TreeGrafter"/>
</dbReference>
<dbReference type="PIRSF" id="PIRSF015582">
    <property type="entry name" value="Cit_lyase_B"/>
    <property type="match status" value="1"/>
</dbReference>
<proteinExistence type="inferred from homology"/>
<feature type="binding site" evidence="6">
    <location>
        <position position="146"/>
    </location>
    <ligand>
        <name>Mg(2+)</name>
        <dbReference type="ChEBI" id="CHEBI:18420"/>
    </ligand>
</feature>
<accession>A0A8E0WW13</accession>
<evidence type="ECO:0000256" key="5">
    <source>
        <dbReference type="PIRSR" id="PIRSR015582-1"/>
    </source>
</evidence>
<sequence length="278" mass="29235">MKLRSLLFVPADRPERFAKAAASGADAIILDLEDSVAPERKAYGRDAIAEWLASPRNGVAFVRVNPLDGEHTAADLAAVLPASPDGIMLPKAEGAASVQALIALSGGAPLPPILPIATETPAALFELGSFRQVRDRLAGLTWGAEDLPASIGASTSREEDGRYTAPFEMARSLTLFAAHAAGVPAIDTVFPRIEAMDDLKSYIGRARRDGFTGMMAIHPVQVAAINEGFTPTDAEIARARAVIDAFAANPGAGVLKLDGKMIDRPHLIQAQRVLAAAQ</sequence>
<comment type="similarity">
    <text evidence="2">Belongs to the HpcH/HpaI aldolase family.</text>
</comment>
<dbReference type="Proteomes" id="UP000028135">
    <property type="component" value="Unassembled WGS sequence"/>
</dbReference>
<dbReference type="AlphaFoldDB" id="A0A8E0WW13"/>
<evidence type="ECO:0000256" key="1">
    <source>
        <dbReference type="ARBA" id="ARBA00001946"/>
    </source>
</evidence>
<protein>
    <submittedName>
        <fullName evidence="8">Citrate lyase</fullName>
    </submittedName>
</protein>
<dbReference type="Pfam" id="PF03328">
    <property type="entry name" value="HpcH_HpaI"/>
    <property type="match status" value="1"/>
</dbReference>
<dbReference type="PANTHER" id="PTHR32308:SF0">
    <property type="entry name" value="HPCH_HPAI ALDOLASE_CITRATE LYASE DOMAIN-CONTAINING PROTEIN"/>
    <property type="match status" value="1"/>
</dbReference>
<dbReference type="PANTHER" id="PTHR32308">
    <property type="entry name" value="LYASE BETA SUBUNIT, PUTATIVE (AFU_ORTHOLOGUE AFUA_4G13030)-RELATED"/>
    <property type="match status" value="1"/>
</dbReference>
<dbReference type="InterPro" id="IPR040442">
    <property type="entry name" value="Pyrv_kinase-like_dom_sf"/>
</dbReference>
<organism evidence="8 9">
    <name type="scientific">Sphingobium indicum F2</name>
    <dbReference type="NCBI Taxonomy" id="1450518"/>
    <lineage>
        <taxon>Bacteria</taxon>
        <taxon>Pseudomonadati</taxon>
        <taxon>Pseudomonadota</taxon>
        <taxon>Alphaproteobacteria</taxon>
        <taxon>Sphingomonadales</taxon>
        <taxon>Sphingomonadaceae</taxon>
        <taxon>Sphingobium</taxon>
    </lineage>
</organism>
<evidence type="ECO:0000313" key="9">
    <source>
        <dbReference type="Proteomes" id="UP000028135"/>
    </source>
</evidence>
<feature type="binding site" evidence="5">
    <location>
        <position position="63"/>
    </location>
    <ligand>
        <name>substrate</name>
    </ligand>
</feature>
<feature type="domain" description="HpcH/HpaI aldolase/citrate lyase" evidence="7">
    <location>
        <begin position="4"/>
        <end position="219"/>
    </location>
</feature>
<evidence type="ECO:0000256" key="6">
    <source>
        <dbReference type="PIRSR" id="PIRSR015582-2"/>
    </source>
</evidence>
<keyword evidence="8" id="KW-0456">Lyase</keyword>
<dbReference type="SUPFAM" id="SSF51621">
    <property type="entry name" value="Phosphoenolpyruvate/pyruvate domain"/>
    <property type="match status" value="1"/>
</dbReference>
<dbReference type="InterPro" id="IPR015813">
    <property type="entry name" value="Pyrv/PenolPyrv_kinase-like_dom"/>
</dbReference>
<dbReference type="RefSeq" id="WP_020821054.1">
    <property type="nucleotide sequence ID" value="NZ_JANF02000001.1"/>
</dbReference>
<comment type="caution">
    <text evidence="8">The sequence shown here is derived from an EMBL/GenBank/DDBJ whole genome shotgun (WGS) entry which is preliminary data.</text>
</comment>
<comment type="cofactor">
    <cofactor evidence="1">
        <name>Mg(2+)</name>
        <dbReference type="ChEBI" id="CHEBI:18420"/>
    </cofactor>
</comment>
<feature type="binding site" evidence="6">
    <location>
        <position position="119"/>
    </location>
    <ligand>
        <name>Mg(2+)</name>
        <dbReference type="ChEBI" id="CHEBI:18420"/>
    </ligand>
</feature>
<evidence type="ECO:0000256" key="2">
    <source>
        <dbReference type="ARBA" id="ARBA00005568"/>
    </source>
</evidence>
<evidence type="ECO:0000313" key="8">
    <source>
        <dbReference type="EMBL" id="KER38414.1"/>
    </source>
</evidence>
<reference evidence="8 9" key="1">
    <citation type="submission" date="2014-05" db="EMBL/GenBank/DDBJ databases">
        <title>Genome Announcement of Sphingobium lucknowense F2.</title>
        <authorList>
            <person name="Lal R."/>
            <person name="Negi V."/>
            <person name="Lata P."/>
            <person name="Sangwan N."/>
            <person name="Gupta S.K."/>
            <person name="Rao D.L.N."/>
            <person name="Das S."/>
        </authorList>
    </citation>
    <scope>NUCLEOTIDE SEQUENCE [LARGE SCALE GENOMIC DNA]</scope>
    <source>
        <strain evidence="8 9">F2</strain>
    </source>
</reference>
<feature type="binding site" evidence="5">
    <location>
        <position position="119"/>
    </location>
    <ligand>
        <name>substrate</name>
    </ligand>
</feature>
<evidence type="ECO:0000256" key="3">
    <source>
        <dbReference type="ARBA" id="ARBA00022723"/>
    </source>
</evidence>
<dbReference type="GO" id="GO:0000287">
    <property type="term" value="F:magnesium ion binding"/>
    <property type="evidence" value="ECO:0007669"/>
    <property type="project" value="TreeGrafter"/>
</dbReference>
<dbReference type="InterPro" id="IPR011206">
    <property type="entry name" value="Citrate_lyase_beta/mcl1/mcl2"/>
</dbReference>
<evidence type="ECO:0000259" key="7">
    <source>
        <dbReference type="Pfam" id="PF03328"/>
    </source>
</evidence>
<evidence type="ECO:0000256" key="4">
    <source>
        <dbReference type="ARBA" id="ARBA00022842"/>
    </source>
</evidence>
<keyword evidence="4 6" id="KW-0460">Magnesium</keyword>
<dbReference type="GO" id="GO:0016829">
    <property type="term" value="F:lyase activity"/>
    <property type="evidence" value="ECO:0007669"/>
    <property type="project" value="UniProtKB-KW"/>
</dbReference>
<dbReference type="EMBL" id="JANF02000001">
    <property type="protein sequence ID" value="KER38414.1"/>
    <property type="molecule type" value="Genomic_DNA"/>
</dbReference>
<dbReference type="Gene3D" id="3.20.20.60">
    <property type="entry name" value="Phosphoenolpyruvate-binding domains"/>
    <property type="match status" value="1"/>
</dbReference>